<sequence>MHAFALFFNAIIRSDFEICPTDTYDTHTIARRFQILRIVFVYTSVELPLSIVAEIKASDHLVRPLNVVNLVGRCLNLLYRRLSIGVIRY</sequence>
<name>U4LPW5_PYROM</name>
<evidence type="ECO:0000313" key="2">
    <source>
        <dbReference type="Proteomes" id="UP000018144"/>
    </source>
</evidence>
<organism evidence="1 2">
    <name type="scientific">Pyronema omphalodes (strain CBS 100304)</name>
    <name type="common">Pyronema confluens</name>
    <dbReference type="NCBI Taxonomy" id="1076935"/>
    <lineage>
        <taxon>Eukaryota</taxon>
        <taxon>Fungi</taxon>
        <taxon>Dikarya</taxon>
        <taxon>Ascomycota</taxon>
        <taxon>Pezizomycotina</taxon>
        <taxon>Pezizomycetes</taxon>
        <taxon>Pezizales</taxon>
        <taxon>Pyronemataceae</taxon>
        <taxon>Pyronema</taxon>
    </lineage>
</organism>
<dbReference type="Proteomes" id="UP000018144">
    <property type="component" value="Unassembled WGS sequence"/>
</dbReference>
<accession>U4LPW5</accession>
<dbReference type="AlphaFoldDB" id="U4LPW5"/>
<reference evidence="1 2" key="1">
    <citation type="journal article" date="2013" name="PLoS Genet.">
        <title>The genome and development-dependent transcriptomes of Pyronema confluens: a window into fungal evolution.</title>
        <authorList>
            <person name="Traeger S."/>
            <person name="Altegoer F."/>
            <person name="Freitag M."/>
            <person name="Gabaldon T."/>
            <person name="Kempken F."/>
            <person name="Kumar A."/>
            <person name="Marcet-Houben M."/>
            <person name="Poggeler S."/>
            <person name="Stajich J.E."/>
            <person name="Nowrousian M."/>
        </authorList>
    </citation>
    <scope>NUCLEOTIDE SEQUENCE [LARGE SCALE GENOMIC DNA]</scope>
    <source>
        <strain evidence="2">CBS 100304</strain>
        <tissue evidence="1">Vegetative mycelium</tissue>
    </source>
</reference>
<dbReference type="EMBL" id="HF936260">
    <property type="protein sequence ID" value="CCX33995.1"/>
    <property type="molecule type" value="Genomic_DNA"/>
</dbReference>
<protein>
    <submittedName>
        <fullName evidence="1">Uncharacterized protein</fullName>
    </submittedName>
</protein>
<evidence type="ECO:0000313" key="1">
    <source>
        <dbReference type="EMBL" id="CCX33995.1"/>
    </source>
</evidence>
<proteinExistence type="predicted"/>
<gene>
    <name evidence="1" type="ORF">PCON_02258</name>
</gene>
<keyword evidence="2" id="KW-1185">Reference proteome</keyword>